<comment type="caution">
    <text evidence="6">The sequence shown here is derived from an EMBL/GenBank/DDBJ whole genome shotgun (WGS) entry which is preliminary data.</text>
</comment>
<evidence type="ECO:0000313" key="7">
    <source>
        <dbReference type="Proteomes" id="UP000593567"/>
    </source>
</evidence>
<dbReference type="AlphaFoldDB" id="A0A7J7JJP8"/>
<comment type="similarity">
    <text evidence="2">Belongs to the OXR1 family.</text>
</comment>
<reference evidence="6" key="1">
    <citation type="submission" date="2020-06" db="EMBL/GenBank/DDBJ databases">
        <title>Draft genome of Bugula neritina, a colonial animal packing powerful symbionts and potential medicines.</title>
        <authorList>
            <person name="Rayko M."/>
        </authorList>
    </citation>
    <scope>NUCLEOTIDE SEQUENCE [LARGE SCALE GENOMIC DNA]</scope>
    <source>
        <strain evidence="6">Kwan_BN1</strain>
    </source>
</reference>
<dbReference type="PANTHER" id="PTHR23354">
    <property type="entry name" value="NUCLEOLAR PROTEIN 7/ESTROGEN RECEPTOR COACTIVATOR-RELATED"/>
    <property type="match status" value="1"/>
</dbReference>
<keyword evidence="7" id="KW-1185">Reference proteome</keyword>
<evidence type="ECO:0000256" key="2">
    <source>
        <dbReference type="ARBA" id="ARBA00009540"/>
    </source>
</evidence>
<protein>
    <recommendedName>
        <fullName evidence="4">Oxidation resistance protein 1</fullName>
    </recommendedName>
</protein>
<organism evidence="6 7">
    <name type="scientific">Bugula neritina</name>
    <name type="common">Brown bryozoan</name>
    <name type="synonym">Sertularia neritina</name>
    <dbReference type="NCBI Taxonomy" id="10212"/>
    <lineage>
        <taxon>Eukaryota</taxon>
        <taxon>Metazoa</taxon>
        <taxon>Spiralia</taxon>
        <taxon>Lophotrochozoa</taxon>
        <taxon>Bryozoa</taxon>
        <taxon>Gymnolaemata</taxon>
        <taxon>Cheilostomatida</taxon>
        <taxon>Flustrina</taxon>
        <taxon>Buguloidea</taxon>
        <taxon>Bugulidae</taxon>
        <taxon>Bugula</taxon>
    </lineage>
</organism>
<accession>A0A7J7JJP8</accession>
<evidence type="ECO:0000256" key="3">
    <source>
        <dbReference type="ARBA" id="ARBA00023128"/>
    </source>
</evidence>
<dbReference type="Proteomes" id="UP000593567">
    <property type="component" value="Unassembled WGS sequence"/>
</dbReference>
<evidence type="ECO:0000256" key="1">
    <source>
        <dbReference type="ARBA" id="ARBA00004173"/>
    </source>
</evidence>
<dbReference type="InterPro" id="IPR006571">
    <property type="entry name" value="TLDc_dom"/>
</dbReference>
<dbReference type="GO" id="GO:0005739">
    <property type="term" value="C:mitochondrion"/>
    <property type="evidence" value="ECO:0007669"/>
    <property type="project" value="UniProtKB-SubCell"/>
</dbReference>
<sequence>MAIMSVNIAYGYHNFTHFDCLLTSEILMGNENSRESERKRAQASLTGFSSEEKQKFENLYEKVLNGYDEITKDLLKTHLGIGLAEDVITRIFQRMTHTRPSGSARVTEASFYTVIAHLVSCRTDKRAHIIYTLASSTPESGLSAKELFSFVKIVISSYFDLLNIHKKLDSRLWTLPVRVSYSELDLLTYFSLNDLFYPDRKARLSSKTVQSIPDAVYSEEDLLKWCGQPSLFPACFTSTFQTLFPVCDEPERSLLPIFFGKKGMEDHTNLLRVGDVITINQSIPQKLREKWTLLFDSRKHGESFTNLLRNVRKHRNTVLVVRDIEGHIFGGFSTAVWSNHAAFQGSIDNFLFSIHPVLDIYKPSG</sequence>
<dbReference type="PROSITE" id="PS51886">
    <property type="entry name" value="TLDC"/>
    <property type="match status" value="1"/>
</dbReference>
<proteinExistence type="inferred from homology"/>
<dbReference type="PANTHER" id="PTHR23354:SF62">
    <property type="entry name" value="MUSTARD, ISOFORM V"/>
    <property type="match status" value="1"/>
</dbReference>
<dbReference type="Pfam" id="PF07534">
    <property type="entry name" value="TLD"/>
    <property type="match status" value="1"/>
</dbReference>
<evidence type="ECO:0000313" key="6">
    <source>
        <dbReference type="EMBL" id="KAF6026520.1"/>
    </source>
</evidence>
<keyword evidence="3" id="KW-0496">Mitochondrion</keyword>
<dbReference type="OrthoDB" id="289228at2759"/>
<feature type="domain" description="TLDc" evidence="5">
    <location>
        <begin position="269"/>
        <end position="365"/>
    </location>
</feature>
<gene>
    <name evidence="6" type="ORF">EB796_015172</name>
</gene>
<evidence type="ECO:0000259" key="5">
    <source>
        <dbReference type="PROSITE" id="PS51886"/>
    </source>
</evidence>
<dbReference type="EMBL" id="VXIV02002261">
    <property type="protein sequence ID" value="KAF6026520.1"/>
    <property type="molecule type" value="Genomic_DNA"/>
</dbReference>
<dbReference type="SMART" id="SM00584">
    <property type="entry name" value="TLDc"/>
    <property type="match status" value="1"/>
</dbReference>
<name>A0A7J7JJP8_BUGNE</name>
<comment type="subcellular location">
    <subcellularLocation>
        <location evidence="1">Mitochondrion</location>
    </subcellularLocation>
</comment>
<evidence type="ECO:0000256" key="4">
    <source>
        <dbReference type="ARBA" id="ARBA00040604"/>
    </source>
</evidence>